<name>B3G478_ADIVA</name>
<dbReference type="InterPro" id="IPR002347">
    <property type="entry name" value="SDR_fam"/>
</dbReference>
<keyword evidence="3" id="KW-0560">Oxidoreductase</keyword>
<proteinExistence type="inferred from homology"/>
<sequence>MGKLDGKVAYITGGAEGIGLATAQRFVIEGAYVFITDLNQEKLDLAVQQIGNQNITAIRADVSKLDDHHRVYNVIQREKGKLDIVFANAGIAGTMPLGSITEEYFDHMFNVNVKGVLFTVQEVLSILNDGSTIILNASIATIKGPPASSIYSATKAVLRSFARSWSVDLKHRHIRVNTISPGPIDTAMLWNMYDTEEKSKAFADRITTSTVLGRVGQPDEVARAVLFLASEDSSYVTGIELFVDGGIAQI</sequence>
<evidence type="ECO:0000256" key="2">
    <source>
        <dbReference type="ARBA" id="ARBA00006484"/>
    </source>
</evidence>
<dbReference type="CDD" id="cd05233">
    <property type="entry name" value="SDR_c"/>
    <property type="match status" value="1"/>
</dbReference>
<dbReference type="GO" id="GO:0016616">
    <property type="term" value="F:oxidoreductase activity, acting on the CH-OH group of donors, NAD or NADP as acceptor"/>
    <property type="evidence" value="ECO:0007669"/>
    <property type="project" value="TreeGrafter"/>
</dbReference>
<dbReference type="AlphaFoldDB" id="B3G478"/>
<dbReference type="PANTHER" id="PTHR42760">
    <property type="entry name" value="SHORT-CHAIN DEHYDROGENASES/REDUCTASES FAMILY MEMBER"/>
    <property type="match status" value="1"/>
</dbReference>
<dbReference type="GO" id="GO:0006633">
    <property type="term" value="P:fatty acid biosynthetic process"/>
    <property type="evidence" value="ECO:0007669"/>
    <property type="project" value="TreeGrafter"/>
</dbReference>
<dbReference type="FunFam" id="3.40.50.720:FF:000084">
    <property type="entry name" value="Short-chain dehydrogenase reductase"/>
    <property type="match status" value="1"/>
</dbReference>
<accession>B3G478</accession>
<evidence type="ECO:0000256" key="5">
    <source>
        <dbReference type="ARBA" id="ARBA00041707"/>
    </source>
</evidence>
<dbReference type="GO" id="GO:0048038">
    <property type="term" value="F:quinone binding"/>
    <property type="evidence" value="ECO:0007669"/>
    <property type="project" value="TreeGrafter"/>
</dbReference>
<protein>
    <recommendedName>
        <fullName evidence="5">3-ketoacyl-[acyl-carrier-protein] reductase beta subunit</fullName>
    </recommendedName>
    <alternativeName>
        <fullName evidence="4">Quinone reductase CBR4</fullName>
    </alternativeName>
</protein>
<evidence type="ECO:0000256" key="4">
    <source>
        <dbReference type="ARBA" id="ARBA00041580"/>
    </source>
</evidence>
<dbReference type="InterPro" id="IPR036291">
    <property type="entry name" value="NAD(P)-bd_dom_sf"/>
</dbReference>
<organism evidence="6">
    <name type="scientific">Adineta vaga</name>
    <name type="common">Rotifer</name>
    <name type="synonym">Callidina vaga</name>
    <dbReference type="NCBI Taxonomy" id="104782"/>
    <lineage>
        <taxon>Eukaryota</taxon>
        <taxon>Metazoa</taxon>
        <taxon>Spiralia</taxon>
        <taxon>Gnathifera</taxon>
        <taxon>Rotifera</taxon>
        <taxon>Eurotatoria</taxon>
        <taxon>Bdelloidea</taxon>
        <taxon>Adinetida</taxon>
        <taxon>Adinetidae</taxon>
        <taxon>Adineta</taxon>
    </lineage>
</organism>
<evidence type="ECO:0000256" key="3">
    <source>
        <dbReference type="ARBA" id="ARBA00023002"/>
    </source>
</evidence>
<dbReference type="Pfam" id="PF13561">
    <property type="entry name" value="adh_short_C2"/>
    <property type="match status" value="1"/>
</dbReference>
<dbReference type="PRINTS" id="PR00081">
    <property type="entry name" value="GDHRDH"/>
</dbReference>
<comment type="similarity">
    <text evidence="2">Belongs to the short-chain dehydrogenases/reductases (SDR) family.</text>
</comment>
<dbReference type="PANTHER" id="PTHR42760:SF133">
    <property type="entry name" value="3-OXOACYL-[ACYL-CARRIER-PROTEIN] REDUCTASE"/>
    <property type="match status" value="1"/>
</dbReference>
<dbReference type="SUPFAM" id="SSF51735">
    <property type="entry name" value="NAD(P)-binding Rossmann-fold domains"/>
    <property type="match status" value="1"/>
</dbReference>
<dbReference type="EMBL" id="EU643475">
    <property type="protein sequence ID" value="ACD54626.1"/>
    <property type="molecule type" value="Genomic_DNA"/>
</dbReference>
<reference evidence="6" key="1">
    <citation type="journal article" date="2008" name="Science">
        <title>Massive horizontal gene transfer in bdelloid rotifers.</title>
        <authorList>
            <person name="Gladyshev E.A."/>
            <person name="Meselson M.S."/>
            <person name="Arkhipova I.R."/>
        </authorList>
    </citation>
    <scope>NUCLEOTIDE SEQUENCE</scope>
</reference>
<evidence type="ECO:0000256" key="1">
    <source>
        <dbReference type="ARBA" id="ARBA00005194"/>
    </source>
</evidence>
<evidence type="ECO:0000313" key="6">
    <source>
        <dbReference type="EMBL" id="ACD54626.1"/>
    </source>
</evidence>
<dbReference type="Gene3D" id="3.40.50.720">
    <property type="entry name" value="NAD(P)-binding Rossmann-like Domain"/>
    <property type="match status" value="1"/>
</dbReference>
<comment type="pathway">
    <text evidence="1">Lipid metabolism; fatty acid biosynthesis.</text>
</comment>